<sequence>MLPAQIVNEATTLVDPNLGRFFKGRLSAIVRADWRKHLTPVRVAHSNFVLPGPGLPMLNALDGDFEPVEVVNFGLAVVWHSYRSKVRQS</sequence>
<gene>
    <name evidence="1" type="ORF">LMG21510_02194</name>
</gene>
<comment type="caution">
    <text evidence="1">The sequence shown here is derived from an EMBL/GenBank/DDBJ whole genome shotgun (WGS) entry which is preliminary data.</text>
</comment>
<protein>
    <submittedName>
        <fullName evidence="1">Uncharacterized protein</fullName>
    </submittedName>
</protein>
<organism evidence="1 2">
    <name type="scientific">Cupriavidus respiraculi</name>
    <dbReference type="NCBI Taxonomy" id="195930"/>
    <lineage>
        <taxon>Bacteria</taxon>
        <taxon>Pseudomonadati</taxon>
        <taxon>Pseudomonadota</taxon>
        <taxon>Betaproteobacteria</taxon>
        <taxon>Burkholderiales</taxon>
        <taxon>Burkholderiaceae</taxon>
        <taxon>Cupriavidus</taxon>
    </lineage>
</organism>
<evidence type="ECO:0000313" key="2">
    <source>
        <dbReference type="Proteomes" id="UP000721236"/>
    </source>
</evidence>
<dbReference type="Proteomes" id="UP000721236">
    <property type="component" value="Unassembled WGS sequence"/>
</dbReference>
<dbReference type="EMBL" id="CAJZAH010000002">
    <property type="protein sequence ID" value="CAG9173234.1"/>
    <property type="molecule type" value="Genomic_DNA"/>
</dbReference>
<proteinExistence type="predicted"/>
<evidence type="ECO:0000313" key="1">
    <source>
        <dbReference type="EMBL" id="CAG9173234.1"/>
    </source>
</evidence>
<name>A0ABN7YK52_9BURK</name>
<keyword evidence="2" id="KW-1185">Reference proteome</keyword>
<accession>A0ABN7YK52</accession>
<reference evidence="1 2" key="1">
    <citation type="submission" date="2021-08" db="EMBL/GenBank/DDBJ databases">
        <authorList>
            <person name="Peeters C."/>
        </authorList>
    </citation>
    <scope>NUCLEOTIDE SEQUENCE [LARGE SCALE GENOMIC DNA]</scope>
    <source>
        <strain evidence="1 2">LMG 21510</strain>
    </source>
</reference>